<feature type="domain" description="GAF" evidence="1">
    <location>
        <begin position="32"/>
        <end position="175"/>
    </location>
</feature>
<organism evidence="2 3">
    <name type="scientific">Lysobacter soli</name>
    <dbReference type="NCBI Taxonomy" id="453783"/>
    <lineage>
        <taxon>Bacteria</taxon>
        <taxon>Pseudomonadati</taxon>
        <taxon>Pseudomonadota</taxon>
        <taxon>Gammaproteobacteria</taxon>
        <taxon>Lysobacterales</taxon>
        <taxon>Lysobacteraceae</taxon>
        <taxon>Lysobacter</taxon>
    </lineage>
</organism>
<name>A0A3D8VKP3_9GAMM</name>
<dbReference type="Gene3D" id="3.30.450.40">
    <property type="match status" value="1"/>
</dbReference>
<dbReference type="SUPFAM" id="SSF55781">
    <property type="entry name" value="GAF domain-like"/>
    <property type="match status" value="1"/>
</dbReference>
<accession>A0A3D8VKP3</accession>
<proteinExistence type="predicted"/>
<dbReference type="AlphaFoldDB" id="A0A3D8VKP3"/>
<dbReference type="Pfam" id="PF01590">
    <property type="entry name" value="GAF"/>
    <property type="match status" value="1"/>
</dbReference>
<dbReference type="PANTHER" id="PTHR43102">
    <property type="entry name" value="SLR1143 PROTEIN"/>
    <property type="match status" value="1"/>
</dbReference>
<keyword evidence="3" id="KW-1185">Reference proteome</keyword>
<protein>
    <submittedName>
        <fullName evidence="2">GAF domain-containing protein</fullName>
    </submittedName>
</protein>
<dbReference type="InterPro" id="IPR029016">
    <property type="entry name" value="GAF-like_dom_sf"/>
</dbReference>
<dbReference type="SMART" id="SM00065">
    <property type="entry name" value="GAF"/>
    <property type="match status" value="1"/>
</dbReference>
<dbReference type="EMBL" id="QTJR01000001">
    <property type="protein sequence ID" value="RDY69388.1"/>
    <property type="molecule type" value="Genomic_DNA"/>
</dbReference>
<evidence type="ECO:0000313" key="2">
    <source>
        <dbReference type="EMBL" id="RDY69388.1"/>
    </source>
</evidence>
<sequence>MRPLARIPQRVLPADERARQHALDRYHVVDTPTETVYDDLVRAAAHLCGAPIALLSLIDRERQWFKARVGLAEHETPRNVAVCAHAILQPGELMEVSDLARDPRFAFLPIVIGEVRARFYASMPLTTADGQAIGTLCIVDRQPRTLDGEQREWLHSLGRIAMGLLDGHARRYQDEVRAALDPPRAPQPEPEAKAKENYRIAILEVQRYAAAVESSGERTVDKALTALESRFEACMDLDAGDRVNRVSESAEFVAVLMGDAGEARLDALLAVAAAEPSQSGLAVRVGSAVSTHGDEALGAVFLRAEADLSRQKDAAGESPA</sequence>
<reference evidence="2 3" key="1">
    <citation type="submission" date="2018-08" db="EMBL/GenBank/DDBJ databases">
        <title>Lysobacter soli KCTC 22011, whole genome shotgun sequence.</title>
        <authorList>
            <person name="Zhang X."/>
            <person name="Feng G."/>
            <person name="Zhu H."/>
        </authorList>
    </citation>
    <scope>NUCLEOTIDE SEQUENCE [LARGE SCALE GENOMIC DNA]</scope>
    <source>
        <strain evidence="2 3">KCTC 22011</strain>
    </source>
</reference>
<gene>
    <name evidence="2" type="ORF">DX912_01035</name>
</gene>
<dbReference type="PANTHER" id="PTHR43102:SF2">
    <property type="entry name" value="GAF DOMAIN-CONTAINING PROTEIN"/>
    <property type="match status" value="1"/>
</dbReference>
<comment type="caution">
    <text evidence="2">The sequence shown here is derived from an EMBL/GenBank/DDBJ whole genome shotgun (WGS) entry which is preliminary data.</text>
</comment>
<dbReference type="Proteomes" id="UP000256829">
    <property type="component" value="Unassembled WGS sequence"/>
</dbReference>
<evidence type="ECO:0000313" key="3">
    <source>
        <dbReference type="Proteomes" id="UP000256829"/>
    </source>
</evidence>
<evidence type="ECO:0000259" key="1">
    <source>
        <dbReference type="SMART" id="SM00065"/>
    </source>
</evidence>
<dbReference type="InterPro" id="IPR003018">
    <property type="entry name" value="GAF"/>
</dbReference>